<sequence>MESLLHTIFLKSPLNLWDAFEEECQKFYEQPAHTFTEMRTRDNKKVRGDIFEDFCVLYLKNVLGYTNVWRLPDVPEDVLEKLTLKRRDTGIDIIAERDGQYSAVQCKYKKHVSFKKNVVTWKALSTFYAMCMRTGPYQRYIVMTNCSYVTHMGKKTAKDLSICLGTLRKTTKEEWTRMCKLEENTMECSLPLPKTVEQLRAARLAFFTK</sequence>
<dbReference type="InterPro" id="IPR039442">
    <property type="entry name" value="Mrr-like_dom"/>
</dbReference>
<proteinExistence type="predicted"/>
<accession>A0A6C0I5H9</accession>
<organism evidence="2">
    <name type="scientific">viral metagenome</name>
    <dbReference type="NCBI Taxonomy" id="1070528"/>
    <lineage>
        <taxon>unclassified sequences</taxon>
        <taxon>metagenomes</taxon>
        <taxon>organismal metagenomes</taxon>
    </lineage>
</organism>
<name>A0A6C0I5H9_9ZZZZ</name>
<evidence type="ECO:0000313" key="2">
    <source>
        <dbReference type="EMBL" id="QHT88261.1"/>
    </source>
</evidence>
<dbReference type="EMBL" id="MN740114">
    <property type="protein sequence ID" value="QHT88261.1"/>
    <property type="molecule type" value="Genomic_DNA"/>
</dbReference>
<feature type="domain" description="Mrr-like" evidence="1">
    <location>
        <begin position="65"/>
        <end position="155"/>
    </location>
</feature>
<dbReference type="SUPFAM" id="SSF52980">
    <property type="entry name" value="Restriction endonuclease-like"/>
    <property type="match status" value="1"/>
</dbReference>
<dbReference type="InterPro" id="IPR011335">
    <property type="entry name" value="Restrct_endonuc-II-like"/>
</dbReference>
<dbReference type="AlphaFoldDB" id="A0A6C0I5H9"/>
<evidence type="ECO:0000259" key="1">
    <source>
        <dbReference type="Pfam" id="PF13156"/>
    </source>
</evidence>
<reference evidence="2" key="1">
    <citation type="journal article" date="2020" name="Nature">
        <title>Giant virus diversity and host interactions through global metagenomics.</title>
        <authorList>
            <person name="Schulz F."/>
            <person name="Roux S."/>
            <person name="Paez-Espino D."/>
            <person name="Jungbluth S."/>
            <person name="Walsh D.A."/>
            <person name="Denef V.J."/>
            <person name="McMahon K.D."/>
            <person name="Konstantinidis K.T."/>
            <person name="Eloe-Fadrosh E.A."/>
            <person name="Kyrpides N.C."/>
            <person name="Woyke T."/>
        </authorList>
    </citation>
    <scope>NUCLEOTIDE SEQUENCE</scope>
    <source>
        <strain evidence="2">GVMAG-M-3300023184-50</strain>
    </source>
</reference>
<protein>
    <recommendedName>
        <fullName evidence="1">Mrr-like domain-containing protein</fullName>
    </recommendedName>
</protein>
<dbReference type="Pfam" id="PF13156">
    <property type="entry name" value="Mrr_cat_2"/>
    <property type="match status" value="1"/>
</dbReference>